<comment type="subcellular location">
    <subcellularLocation>
        <location evidence="1">Membrane</location>
        <topology evidence="1">Multi-pass membrane protein</topology>
    </subcellularLocation>
</comment>
<accession>A0A6A7FUM3</accession>
<dbReference type="GO" id="GO:0050291">
    <property type="term" value="F:sphingosine N-acyltransferase activity"/>
    <property type="evidence" value="ECO:0007669"/>
    <property type="project" value="InterPro"/>
</dbReference>
<dbReference type="AlphaFoldDB" id="A0A6A7FUM3"/>
<dbReference type="Gene3D" id="1.10.10.60">
    <property type="entry name" value="Homeodomain-like"/>
    <property type="match status" value="1"/>
</dbReference>
<dbReference type="EMBL" id="IACT01002676">
    <property type="protein sequence ID" value="LAC21943.1"/>
    <property type="molecule type" value="mRNA"/>
</dbReference>
<dbReference type="PANTHER" id="PTHR12560">
    <property type="entry name" value="LONGEVITY ASSURANCE FACTOR 1 LAG1"/>
    <property type="match status" value="1"/>
</dbReference>
<evidence type="ECO:0000256" key="3">
    <source>
        <dbReference type="ARBA" id="ARBA00004991"/>
    </source>
</evidence>
<feature type="compositionally biased region" description="Acidic residues" evidence="8">
    <location>
        <begin position="357"/>
        <end position="375"/>
    </location>
</feature>
<dbReference type="UniPathway" id="UPA00222"/>
<proteinExistence type="evidence at transcript level"/>
<reference evidence="11" key="1">
    <citation type="submission" date="2017-11" db="EMBL/GenBank/DDBJ databases">
        <title>The sensing device of the deep-sea amphipod.</title>
        <authorList>
            <person name="Kobayashi H."/>
            <person name="Nagahama T."/>
            <person name="Arai W."/>
            <person name="Sasagawa Y."/>
            <person name="Umeda M."/>
            <person name="Hayashi T."/>
            <person name="Nikaido I."/>
            <person name="Watanabe H."/>
            <person name="Oguri K."/>
            <person name="Kitazato H."/>
            <person name="Fujioka K."/>
            <person name="Kido Y."/>
            <person name="Takami H."/>
        </authorList>
    </citation>
    <scope>NUCLEOTIDE SEQUENCE</scope>
    <source>
        <tissue evidence="11">Whole body</tissue>
    </source>
</reference>
<dbReference type="GO" id="GO:0046513">
    <property type="term" value="P:ceramide biosynthetic process"/>
    <property type="evidence" value="ECO:0007669"/>
    <property type="project" value="InterPro"/>
</dbReference>
<dbReference type="PANTHER" id="PTHR12560:SF0">
    <property type="entry name" value="LD18904P"/>
    <property type="match status" value="1"/>
</dbReference>
<name>A0A6A7FUM3_9CRUS</name>
<sequence length="375" mass="44946">MKYTMEFLEDFSKWFWSENVWLPPNATWADRVPTIENQLPDFSHLWTYPLLIAAVMICLRFLILNPFVYGPLVVKLGIRNVKHRTVVPNTLLEMAYRNYKRDMPEDVIVNAAHDLGWSERKVERWLRARRAMNQINTYSKFIECAWQFTYYSSAFVFGVYVLYDKSWLYDINSCWDDYPYSRLDSDVWWYYMISLGFYWSMTITHFIETKRKDFYQMFFHHLVTIALMVFSFTCNFVRMGSLILIIHDIADVPLQMSKMLIYLKWKRSCDAVFAFFSVLWIITRCGVYPFWIVKNTLFYATNFVPMHPVYYIFNLLLSFLSVLHYYWTYFILRIIVNTAIKGEIEDDRSSSDVNTYGDDDDDDDADDDDDVQKQS</sequence>
<evidence type="ECO:0000256" key="7">
    <source>
        <dbReference type="PROSITE-ProRule" id="PRU00205"/>
    </source>
</evidence>
<evidence type="ECO:0000313" key="11">
    <source>
        <dbReference type="EMBL" id="LAC21943.1"/>
    </source>
</evidence>
<evidence type="ECO:0000256" key="1">
    <source>
        <dbReference type="ARBA" id="ARBA00004141"/>
    </source>
</evidence>
<dbReference type="InterPro" id="IPR006634">
    <property type="entry name" value="TLC-dom"/>
</dbReference>
<dbReference type="SMART" id="SM00724">
    <property type="entry name" value="TLC"/>
    <property type="match status" value="1"/>
</dbReference>
<protein>
    <submittedName>
        <fullName evidence="11">Ceramide synthase 6-like</fullName>
    </submittedName>
</protein>
<comment type="pathway">
    <text evidence="3">Sphingolipid metabolism.</text>
</comment>
<dbReference type="GO" id="GO:0016020">
    <property type="term" value="C:membrane"/>
    <property type="evidence" value="ECO:0007669"/>
    <property type="project" value="UniProtKB-SubCell"/>
</dbReference>
<feature type="transmembrane region" description="Helical" evidence="9">
    <location>
        <begin position="269"/>
        <end position="291"/>
    </location>
</feature>
<keyword evidence="6 7" id="KW-0472">Membrane</keyword>
<evidence type="ECO:0000256" key="5">
    <source>
        <dbReference type="ARBA" id="ARBA00022989"/>
    </source>
</evidence>
<evidence type="ECO:0000256" key="9">
    <source>
        <dbReference type="SAM" id="Phobius"/>
    </source>
</evidence>
<evidence type="ECO:0000256" key="4">
    <source>
        <dbReference type="ARBA" id="ARBA00022692"/>
    </source>
</evidence>
<keyword evidence="5 9" id="KW-1133">Transmembrane helix</keyword>
<comment type="pathway">
    <text evidence="2">Lipid metabolism; sphingolipid metabolism.</text>
</comment>
<feature type="region of interest" description="Disordered" evidence="8">
    <location>
        <begin position="345"/>
        <end position="375"/>
    </location>
</feature>
<evidence type="ECO:0000259" key="10">
    <source>
        <dbReference type="PROSITE" id="PS50922"/>
    </source>
</evidence>
<dbReference type="PROSITE" id="PS50922">
    <property type="entry name" value="TLC"/>
    <property type="match status" value="1"/>
</dbReference>
<feature type="transmembrane region" description="Helical" evidence="9">
    <location>
        <begin position="188"/>
        <end position="207"/>
    </location>
</feature>
<organism evidence="11">
    <name type="scientific">Hirondellea gigas</name>
    <dbReference type="NCBI Taxonomy" id="1518452"/>
    <lineage>
        <taxon>Eukaryota</taxon>
        <taxon>Metazoa</taxon>
        <taxon>Ecdysozoa</taxon>
        <taxon>Arthropoda</taxon>
        <taxon>Crustacea</taxon>
        <taxon>Multicrustacea</taxon>
        <taxon>Malacostraca</taxon>
        <taxon>Eumalacostraca</taxon>
        <taxon>Peracarida</taxon>
        <taxon>Amphipoda</taxon>
        <taxon>Amphilochidea</taxon>
        <taxon>Lysianassida</taxon>
        <taxon>Lysianassidira</taxon>
        <taxon>Lysianassoidea</taxon>
        <taxon>Lysianassidae</taxon>
        <taxon>Hirondellea</taxon>
    </lineage>
</organism>
<dbReference type="InterPro" id="IPR016439">
    <property type="entry name" value="Lag1/Lac1-like"/>
</dbReference>
<keyword evidence="4 7" id="KW-0812">Transmembrane</keyword>
<feature type="transmembrane region" description="Helical" evidence="9">
    <location>
        <begin position="50"/>
        <end position="74"/>
    </location>
</feature>
<evidence type="ECO:0000256" key="6">
    <source>
        <dbReference type="ARBA" id="ARBA00023136"/>
    </source>
</evidence>
<dbReference type="Pfam" id="PF03798">
    <property type="entry name" value="TRAM_LAG1_CLN8"/>
    <property type="match status" value="1"/>
</dbReference>
<evidence type="ECO:0000256" key="8">
    <source>
        <dbReference type="SAM" id="MobiDB-lite"/>
    </source>
</evidence>
<feature type="transmembrane region" description="Helical" evidence="9">
    <location>
        <begin position="311"/>
        <end position="332"/>
    </location>
</feature>
<dbReference type="PIRSF" id="PIRSF005225">
    <property type="entry name" value="LAG1_LAC1"/>
    <property type="match status" value="1"/>
</dbReference>
<evidence type="ECO:0000256" key="2">
    <source>
        <dbReference type="ARBA" id="ARBA00004760"/>
    </source>
</evidence>
<feature type="domain" description="TLC" evidence="10">
    <location>
        <begin position="139"/>
        <end position="340"/>
    </location>
</feature>